<evidence type="ECO:0000313" key="2">
    <source>
        <dbReference type="Proteomes" id="UP000245206"/>
    </source>
</evidence>
<comment type="caution">
    <text evidence="1">The sequence shown here is derived from an EMBL/GenBank/DDBJ whole genome shotgun (WGS) entry which is preliminary data.</text>
</comment>
<dbReference type="AlphaFoldDB" id="A0A2P2DGX9"/>
<dbReference type="RefSeq" id="WP_245918479.1">
    <property type="nucleotide sequence ID" value="NZ_BFAZ01000009.1"/>
</dbReference>
<proteinExistence type="predicted"/>
<reference evidence="2" key="1">
    <citation type="journal article" date="2019" name="Microbiol. Immunol.">
        <title>Molecular and phenotypic characterization of Leptospira johnsonii sp. nov., Leptospira ellinghausenii sp. nov. and Leptospira ryugenii sp. nov. isolated from soil and water in Japan.</title>
        <authorList>
            <person name="Masuzawa T."/>
            <person name="Saito M."/>
            <person name="Nakao R."/>
            <person name="Nikaido Y."/>
            <person name="Matsumoto M."/>
            <person name="Ogawa M."/>
            <person name="Yokoyama M."/>
            <person name="Hidaka Y."/>
            <person name="Tomita J."/>
            <person name="Sakakibara K."/>
            <person name="Suzuki K."/>
            <person name="Yasuda S."/>
            <person name="Sato H."/>
            <person name="Yamaguchi M."/>
            <person name="Yoshida S.I."/>
            <person name="Koizumi N."/>
            <person name="Kawamura Y."/>
        </authorList>
    </citation>
    <scope>NUCLEOTIDE SEQUENCE [LARGE SCALE GENOMIC DNA]</scope>
    <source>
        <strain evidence="2">E18</strain>
    </source>
</reference>
<evidence type="ECO:0000313" key="1">
    <source>
        <dbReference type="EMBL" id="GBF43886.1"/>
    </source>
</evidence>
<accession>A0A2P2DGX9</accession>
<dbReference type="EMBL" id="BFAZ01000009">
    <property type="protein sequence ID" value="GBF43886.1"/>
    <property type="molecule type" value="Genomic_DNA"/>
</dbReference>
<protein>
    <submittedName>
        <fullName evidence="1">Uncharacterized protein</fullName>
    </submittedName>
</protein>
<name>A0A2P2DGX9_9LEPT</name>
<keyword evidence="2" id="KW-1185">Reference proteome</keyword>
<dbReference type="Proteomes" id="UP000245206">
    <property type="component" value="Unassembled WGS sequence"/>
</dbReference>
<gene>
    <name evidence="1" type="ORF">LPTSP2_31890</name>
</gene>
<organism evidence="1 2">
    <name type="scientific">Leptospira ellinghausenii</name>
    <dbReference type="NCBI Taxonomy" id="1917822"/>
    <lineage>
        <taxon>Bacteria</taxon>
        <taxon>Pseudomonadati</taxon>
        <taxon>Spirochaetota</taxon>
        <taxon>Spirochaetia</taxon>
        <taxon>Leptospirales</taxon>
        <taxon>Leptospiraceae</taxon>
        <taxon>Leptospira</taxon>
    </lineage>
</organism>
<sequence length="470" mass="51370">MRLFLSSDQCLNFKTWKKTYGTGTSKTTGSDIMVLSNGDYLVSGVTRQYILTGSPVGVTNNFAGSNGITLNTFLMRVSKENGDILWVDYLGEATVETYFKPNLNRYSNGDISVAMIVTGASQPSPLNAKSGIGIPSLFVGRIKENGTRVWYTYLDSPSIGETVVSAMDTSNRLHVFIENIWDTTSVSHAPFVDGPAIINTPLGGSSDSDFIHLAVNENGFMSFQRFFTSAGGDYVFGVDANTNGLFISGTTSQGANGTIHPNINTQTPIVMKVNEVDGTIIWYQYFGISAEGDYGPFRFYLKDDQMFLLGNARNTFGSPTESLVAADGTIKHFLLTKFNTNGTFLWNSFLGSNSEATVDFSESEPLFLSSSQLLFRTLSSSSTGRYTSSPNSIIDTATGVYPLADIFVNPVSGEFNRFNYQSNLTSPTQEKTEVMKEICSGKLVRLNYTKFTSANFPENTQISIENVNLP</sequence>